<dbReference type="AlphaFoldDB" id="A0A7I8J0L0"/>
<name>A0A7I8J0L0_SPIIN</name>
<dbReference type="EMBL" id="LR743595">
    <property type="protein sequence ID" value="CAA2624324.1"/>
    <property type="molecule type" value="Genomic_DNA"/>
</dbReference>
<dbReference type="Proteomes" id="UP001189122">
    <property type="component" value="Unassembled WGS sequence"/>
</dbReference>
<keyword evidence="2" id="KW-1185">Reference proteome</keyword>
<gene>
    <name evidence="1" type="ORF">SI7747_08010163</name>
</gene>
<sequence length="36" mass="4155">MLFLHLRTSYAILKTNRGALYLLCLVSCHLCIQSRC</sequence>
<evidence type="ECO:0000313" key="2">
    <source>
        <dbReference type="Proteomes" id="UP001189122"/>
    </source>
</evidence>
<accession>A0A7I8J0L0</accession>
<proteinExistence type="predicted"/>
<organism evidence="1">
    <name type="scientific">Spirodela intermedia</name>
    <name type="common">Intermediate duckweed</name>
    <dbReference type="NCBI Taxonomy" id="51605"/>
    <lineage>
        <taxon>Eukaryota</taxon>
        <taxon>Viridiplantae</taxon>
        <taxon>Streptophyta</taxon>
        <taxon>Embryophyta</taxon>
        <taxon>Tracheophyta</taxon>
        <taxon>Spermatophyta</taxon>
        <taxon>Magnoliopsida</taxon>
        <taxon>Liliopsida</taxon>
        <taxon>Araceae</taxon>
        <taxon>Lemnoideae</taxon>
        <taxon>Spirodela</taxon>
    </lineage>
</organism>
<evidence type="ECO:0000313" key="1">
    <source>
        <dbReference type="EMBL" id="CAA2624324.1"/>
    </source>
</evidence>
<dbReference type="EMBL" id="CACRZD030000008">
    <property type="protein sequence ID" value="CAA6663774.1"/>
    <property type="molecule type" value="Genomic_DNA"/>
</dbReference>
<reference evidence="1 2" key="1">
    <citation type="submission" date="2019-12" db="EMBL/GenBank/DDBJ databases">
        <authorList>
            <person name="Scholz U."/>
            <person name="Mascher M."/>
            <person name="Fiebig A."/>
        </authorList>
    </citation>
    <scope>NUCLEOTIDE SEQUENCE</scope>
</reference>
<protein>
    <submittedName>
        <fullName evidence="1">Uncharacterized protein</fullName>
    </submittedName>
</protein>